<dbReference type="eggNOG" id="KOG2819">
    <property type="taxonomic scope" value="Eukaryota"/>
</dbReference>
<evidence type="ECO:0000313" key="3">
    <source>
        <dbReference type="Proteomes" id="UP000030762"/>
    </source>
</evidence>
<dbReference type="Proteomes" id="UP000030762">
    <property type="component" value="Unassembled WGS sequence"/>
</dbReference>
<dbReference type="RefSeq" id="XP_008610731.1">
    <property type="nucleotide sequence ID" value="XM_008612509.1"/>
</dbReference>
<evidence type="ECO:0000256" key="1">
    <source>
        <dbReference type="ARBA" id="ARBA00024339"/>
    </source>
</evidence>
<keyword evidence="3" id="KW-1185">Reference proteome</keyword>
<dbReference type="EMBL" id="JH767149">
    <property type="protein sequence ID" value="EQC35969.1"/>
    <property type="molecule type" value="Genomic_DNA"/>
</dbReference>
<dbReference type="OrthoDB" id="411211at2759"/>
<evidence type="ECO:0000313" key="2">
    <source>
        <dbReference type="EMBL" id="EQC35969.1"/>
    </source>
</evidence>
<dbReference type="InterPro" id="IPR039156">
    <property type="entry name" value="PHAF1/BROMI"/>
</dbReference>
<gene>
    <name evidence="2" type="ORF">SDRG_06711</name>
</gene>
<organism evidence="2 3">
    <name type="scientific">Saprolegnia diclina (strain VS20)</name>
    <dbReference type="NCBI Taxonomy" id="1156394"/>
    <lineage>
        <taxon>Eukaryota</taxon>
        <taxon>Sar</taxon>
        <taxon>Stramenopiles</taxon>
        <taxon>Oomycota</taxon>
        <taxon>Saprolegniomycetes</taxon>
        <taxon>Saprolegniales</taxon>
        <taxon>Saprolegniaceae</taxon>
        <taxon>Saprolegnia</taxon>
    </lineage>
</organism>
<dbReference type="InterPro" id="IPR005373">
    <property type="entry name" value="PHAF1"/>
</dbReference>
<dbReference type="Pfam" id="PF03676">
    <property type="entry name" value="PHAF1"/>
    <property type="match status" value="1"/>
</dbReference>
<dbReference type="GeneID" id="19947438"/>
<dbReference type="InParanoid" id="T0QDN6"/>
<reference evidence="2 3" key="1">
    <citation type="submission" date="2012-04" db="EMBL/GenBank/DDBJ databases">
        <title>The Genome Sequence of Saprolegnia declina VS20.</title>
        <authorList>
            <consortium name="The Broad Institute Genome Sequencing Platform"/>
            <person name="Russ C."/>
            <person name="Nusbaum C."/>
            <person name="Tyler B."/>
            <person name="van West P."/>
            <person name="Dieguez-Uribeondo J."/>
            <person name="de Bruijn I."/>
            <person name="Tripathy S."/>
            <person name="Jiang R."/>
            <person name="Young S.K."/>
            <person name="Zeng Q."/>
            <person name="Gargeya S."/>
            <person name="Fitzgerald M."/>
            <person name="Haas B."/>
            <person name="Abouelleil A."/>
            <person name="Alvarado L."/>
            <person name="Arachchi H.M."/>
            <person name="Berlin A."/>
            <person name="Chapman S.B."/>
            <person name="Goldberg J."/>
            <person name="Griggs A."/>
            <person name="Gujja S."/>
            <person name="Hansen M."/>
            <person name="Howarth C."/>
            <person name="Imamovic A."/>
            <person name="Larimer J."/>
            <person name="McCowen C."/>
            <person name="Montmayeur A."/>
            <person name="Murphy C."/>
            <person name="Neiman D."/>
            <person name="Pearson M."/>
            <person name="Priest M."/>
            <person name="Roberts A."/>
            <person name="Saif S."/>
            <person name="Shea T."/>
            <person name="Sisk P."/>
            <person name="Sykes S."/>
            <person name="Wortman J."/>
            <person name="Nusbaum C."/>
            <person name="Birren B."/>
        </authorList>
    </citation>
    <scope>NUCLEOTIDE SEQUENCE [LARGE SCALE GENOMIC DNA]</scope>
    <source>
        <strain evidence="2 3">VS20</strain>
    </source>
</reference>
<dbReference type="PANTHER" id="PTHR13465:SF2">
    <property type="entry name" value="PHAGOSOME ASSEMBLY FACTOR 1"/>
    <property type="match status" value="1"/>
</dbReference>
<dbReference type="AlphaFoldDB" id="T0QDN6"/>
<dbReference type="PANTHER" id="PTHR13465">
    <property type="entry name" value="UPF0183 PROTEIN"/>
    <property type="match status" value="1"/>
</dbReference>
<comment type="similarity">
    <text evidence="1">Belongs to the PHAF1 family.</text>
</comment>
<name>T0QDN6_SAPDV</name>
<proteinExistence type="inferred from homology"/>
<sequence length="369" mass="40218">MADEVWEIAPGKKLGPFSLGATVADVLFLLKKRTPCRAIEIVYCEDAPFEMAMVVDSPDDGVKFTFDAITQLLLAIEVYAVNLVAMRYHSEVVFGKDRSPTFLSIYQLFGPTYPGTFDATSSVYALGYPGASFLFPIPSQYKALYATKETLPMELPNGATPAAIGFSIFCGSDSSAPEPPLPLKPLYFEEVVVRAAVNEPPVLLFTKSKRTVRLGATPQDVASELGPPFSTYYKTVLEHATVTGEYFQNYPDLGLDLLFTPEHTVAKAILRTNVPGHSEFNAYAKCNFRLEQLSTDPAFPTLTPQTSWPTIQAAMGTDAVFRPTVHDNGSAADPFGASFLYTLFPGCVLEVLQNGAIASVTLATSFRQR</sequence>
<dbReference type="VEuPathDB" id="FungiDB:SDRG_06711"/>
<dbReference type="OMA" id="FPTHYEF"/>
<protein>
    <submittedName>
        <fullName evidence="2">Uncharacterized protein</fullName>
    </submittedName>
</protein>
<accession>T0QDN6</accession>